<name>A0A2M8G3W0_9BACT</name>
<dbReference type="AlphaFoldDB" id="A0A2M8G3W0"/>
<organism evidence="1 2">
    <name type="scientific">Candidatus Beckwithbacteria bacterium CG_4_9_14_0_2_um_filter_47_11</name>
    <dbReference type="NCBI Taxonomy" id="1974494"/>
    <lineage>
        <taxon>Bacteria</taxon>
        <taxon>Candidatus Beckwithiibacteriota</taxon>
    </lineage>
</organism>
<dbReference type="EMBL" id="PFQV01000044">
    <property type="protein sequence ID" value="PJC66314.1"/>
    <property type="molecule type" value="Genomic_DNA"/>
</dbReference>
<proteinExistence type="predicted"/>
<feature type="non-terminal residue" evidence="1">
    <location>
        <position position="1"/>
    </location>
</feature>
<protein>
    <submittedName>
        <fullName evidence="1">Uncharacterized protein</fullName>
    </submittedName>
</protein>
<sequence>NALPVATTTSPQDTCYVPFIDAYEITGTNGTPGTEAITITHSSTDADIYIRARARQAGQILPFEQDSSVVGANPTNISVIRTADTIFQ</sequence>
<accession>A0A2M8G3W0</accession>
<reference evidence="2" key="1">
    <citation type="submission" date="2017-09" db="EMBL/GenBank/DDBJ databases">
        <title>Depth-based differentiation of microbial function through sediment-hosted aquifers and enrichment of novel symbionts in the deep terrestrial subsurface.</title>
        <authorList>
            <person name="Probst A.J."/>
            <person name="Ladd B."/>
            <person name="Jarett J.K."/>
            <person name="Geller-Mcgrath D.E."/>
            <person name="Sieber C.M.K."/>
            <person name="Emerson J.B."/>
            <person name="Anantharaman K."/>
            <person name="Thomas B.C."/>
            <person name="Malmstrom R."/>
            <person name="Stieglmeier M."/>
            <person name="Klingl A."/>
            <person name="Woyke T."/>
            <person name="Ryan C.M."/>
            <person name="Banfield J.F."/>
        </authorList>
    </citation>
    <scope>NUCLEOTIDE SEQUENCE [LARGE SCALE GENOMIC DNA]</scope>
</reference>
<evidence type="ECO:0000313" key="2">
    <source>
        <dbReference type="Proteomes" id="UP000229739"/>
    </source>
</evidence>
<gene>
    <name evidence="1" type="ORF">CO018_02500</name>
</gene>
<dbReference type="Proteomes" id="UP000229739">
    <property type="component" value="Unassembled WGS sequence"/>
</dbReference>
<evidence type="ECO:0000313" key="1">
    <source>
        <dbReference type="EMBL" id="PJC66314.1"/>
    </source>
</evidence>
<comment type="caution">
    <text evidence="1">The sequence shown here is derived from an EMBL/GenBank/DDBJ whole genome shotgun (WGS) entry which is preliminary data.</text>
</comment>